<sequence>MTEQEQLLSRFQRFESSLNPQEREILIRNGLEIREMIHLYSISEIYDFNYANPEFILLTQPARFDLLSQVIADKRANYADEFINYAGSNEHTAVTVEFFNNNITSPEDCDSFIDRVYTHENGRLFKCGFDFGTAIQRSEFILDDQDVPVQKRFKTTALSKYPLRGQTAKAVESINEFKKYVRSMIVQMYERTQMLDTKELMVAIFSMQIISYRLSFPGKHMDELIAIHKNKKNIIKYIRCDDDYNTCFWYNLTCITIPDSKGVEIDRHSRIAEGKRLLFNFYNVSKDEQHDFLKKYPGFNWNDSLKVAQKFNININCYEFDEQRSCPPTGDKNVEVPYKLFANFRNENQPARDYNILLLNDNDGNQHLMYIISVEMLLGIKICPICKNHAIFSKDINHHVKRKMDTHMIECKQNNGKIVKHVTLEKFPNPFVPRITSNKTYRFLLSHNREAEYKSTQYYITFRFQTELQKIPGRNCPILIPTAVASTIKSKNYIKTISYDQSQEYIVEKWLDQVFIEAKQVRNDNKFADDVPQRYDVPVIGFDCMQSAATHIFMNLKSNKFEIIDRPGPRGCPIHIIVKSTENSVHLKFIDAKNYVGANMEF</sequence>
<evidence type="ECO:0000313" key="2">
    <source>
        <dbReference type="Proteomes" id="UP000324800"/>
    </source>
</evidence>
<name>A0A5J4U7Z8_9EUKA</name>
<dbReference type="AlphaFoldDB" id="A0A5J4U7Z8"/>
<feature type="non-terminal residue" evidence="1">
    <location>
        <position position="602"/>
    </location>
</feature>
<dbReference type="EMBL" id="SNRW01019288">
    <property type="protein sequence ID" value="KAA6366529.1"/>
    <property type="molecule type" value="Genomic_DNA"/>
</dbReference>
<comment type="caution">
    <text evidence="1">The sequence shown here is derived from an EMBL/GenBank/DDBJ whole genome shotgun (WGS) entry which is preliminary data.</text>
</comment>
<gene>
    <name evidence="1" type="ORF">EZS28_037944</name>
</gene>
<protein>
    <submittedName>
        <fullName evidence="1">Uncharacterized protein</fullName>
    </submittedName>
</protein>
<reference evidence="1 2" key="1">
    <citation type="submission" date="2019-03" db="EMBL/GenBank/DDBJ databases">
        <title>Single cell metagenomics reveals metabolic interactions within the superorganism composed of flagellate Streblomastix strix and complex community of Bacteroidetes bacteria on its surface.</title>
        <authorList>
            <person name="Treitli S.C."/>
            <person name="Kolisko M."/>
            <person name="Husnik F."/>
            <person name="Keeling P."/>
            <person name="Hampl V."/>
        </authorList>
    </citation>
    <scope>NUCLEOTIDE SEQUENCE [LARGE SCALE GENOMIC DNA]</scope>
    <source>
        <strain evidence="1">ST1C</strain>
    </source>
</reference>
<organism evidence="1 2">
    <name type="scientific">Streblomastix strix</name>
    <dbReference type="NCBI Taxonomy" id="222440"/>
    <lineage>
        <taxon>Eukaryota</taxon>
        <taxon>Metamonada</taxon>
        <taxon>Preaxostyla</taxon>
        <taxon>Oxymonadida</taxon>
        <taxon>Streblomastigidae</taxon>
        <taxon>Streblomastix</taxon>
    </lineage>
</organism>
<accession>A0A5J4U7Z8</accession>
<evidence type="ECO:0000313" key="1">
    <source>
        <dbReference type="EMBL" id="KAA6366529.1"/>
    </source>
</evidence>
<dbReference type="Proteomes" id="UP000324800">
    <property type="component" value="Unassembled WGS sequence"/>
</dbReference>
<proteinExistence type="predicted"/>